<dbReference type="EMBL" id="QEKT01000001">
    <property type="protein sequence ID" value="PVY86466.1"/>
    <property type="molecule type" value="Genomic_DNA"/>
</dbReference>
<dbReference type="Pfam" id="PF17255">
    <property type="entry name" value="EbsA"/>
    <property type="match status" value="1"/>
</dbReference>
<keyword evidence="1" id="KW-0812">Transmembrane</keyword>
<name>A0A2U1DFJ8_9LACO</name>
<keyword evidence="1" id="KW-0472">Membrane</keyword>
<evidence type="ECO:0000256" key="1">
    <source>
        <dbReference type="SAM" id="Phobius"/>
    </source>
</evidence>
<organism evidence="2 3">
    <name type="scientific">Convivina intestini</name>
    <dbReference type="NCBI Taxonomy" id="1505726"/>
    <lineage>
        <taxon>Bacteria</taxon>
        <taxon>Bacillati</taxon>
        <taxon>Bacillota</taxon>
        <taxon>Bacilli</taxon>
        <taxon>Lactobacillales</taxon>
        <taxon>Lactobacillaceae</taxon>
        <taxon>Convivina</taxon>
    </lineage>
</organism>
<keyword evidence="3" id="KW-1185">Reference proteome</keyword>
<feature type="transmembrane region" description="Helical" evidence="1">
    <location>
        <begin position="40"/>
        <end position="60"/>
    </location>
</feature>
<feature type="transmembrane region" description="Helical" evidence="1">
    <location>
        <begin position="17"/>
        <end position="34"/>
    </location>
</feature>
<dbReference type="AlphaFoldDB" id="A0A2U1DFJ8"/>
<reference evidence="2 3" key="1">
    <citation type="submission" date="2018-04" db="EMBL/GenBank/DDBJ databases">
        <title>Genomic Encyclopedia of Type Strains, Phase IV (KMG-IV): sequencing the most valuable type-strain genomes for metagenomic binning, comparative biology and taxonomic classification.</title>
        <authorList>
            <person name="Goeker M."/>
        </authorList>
    </citation>
    <scope>NUCLEOTIDE SEQUENCE [LARGE SCALE GENOMIC DNA]</scope>
    <source>
        <strain evidence="2 3">DSM 28795</strain>
    </source>
</reference>
<dbReference type="Proteomes" id="UP000245433">
    <property type="component" value="Unassembled WGS sequence"/>
</dbReference>
<dbReference type="OrthoDB" id="2317184at2"/>
<sequence>MGPTTGFYQPLDSWNQILWMWWAILTMLGVIISSERMYQMPLWLTIYLIILVATGIFAFARHRLYLTGSQLFMGYALRRTYAEYNLDSGLYWQLDGRRLSIQSGSRLQTYWISKHMARKLKEIKQDDRK</sequence>
<protein>
    <recommendedName>
        <fullName evidence="4">Pore-forming protein</fullName>
    </recommendedName>
</protein>
<gene>
    <name evidence="2" type="ORF">C7384_101385</name>
</gene>
<dbReference type="RefSeq" id="WP_089937873.1">
    <property type="nucleotide sequence ID" value="NZ_CAKOEW010000003.1"/>
</dbReference>
<dbReference type="InterPro" id="IPR020215">
    <property type="entry name" value="EbsA-like"/>
</dbReference>
<accession>A0A2U1DFJ8</accession>
<evidence type="ECO:0000313" key="2">
    <source>
        <dbReference type="EMBL" id="PVY86466.1"/>
    </source>
</evidence>
<evidence type="ECO:0000313" key="3">
    <source>
        <dbReference type="Proteomes" id="UP000245433"/>
    </source>
</evidence>
<proteinExistence type="predicted"/>
<comment type="caution">
    <text evidence="2">The sequence shown here is derived from an EMBL/GenBank/DDBJ whole genome shotgun (WGS) entry which is preliminary data.</text>
</comment>
<evidence type="ECO:0008006" key="4">
    <source>
        <dbReference type="Google" id="ProtNLM"/>
    </source>
</evidence>
<keyword evidence="1" id="KW-1133">Transmembrane helix</keyword>